<dbReference type="SMART" id="SM00192">
    <property type="entry name" value="LDLa"/>
    <property type="match status" value="2"/>
</dbReference>
<keyword evidence="1 2" id="KW-1015">Disulfide bond</keyword>
<evidence type="ECO:0000256" key="2">
    <source>
        <dbReference type="PROSITE-ProRule" id="PRU00124"/>
    </source>
</evidence>
<dbReference type="SUPFAM" id="SSF52833">
    <property type="entry name" value="Thioredoxin-like"/>
    <property type="match status" value="1"/>
</dbReference>
<feature type="disulfide bond" evidence="2">
    <location>
        <begin position="32"/>
        <end position="50"/>
    </location>
</feature>
<feature type="domain" description="Thioredoxin" evidence="3">
    <location>
        <begin position="9"/>
        <end position="178"/>
    </location>
</feature>
<dbReference type="PRINTS" id="PR00261">
    <property type="entry name" value="LDLRECEPTOR"/>
</dbReference>
<dbReference type="InterPro" id="IPR023415">
    <property type="entry name" value="LDLR_class-A_CS"/>
</dbReference>
<accession>A0A7T8GUE4</accession>
<dbReference type="InterPro" id="IPR002172">
    <property type="entry name" value="LDrepeatLR_classA_rpt"/>
</dbReference>
<feature type="disulfide bond" evidence="2">
    <location>
        <begin position="205"/>
        <end position="220"/>
    </location>
</feature>
<dbReference type="EMBL" id="CP045902">
    <property type="protein sequence ID" value="QQP37985.1"/>
    <property type="molecule type" value="Genomic_DNA"/>
</dbReference>
<dbReference type="Pfam" id="PF00057">
    <property type="entry name" value="Ldl_recept_a"/>
    <property type="match status" value="2"/>
</dbReference>
<name>A0A7T8GUE4_CALRO</name>
<feature type="disulfide bond" evidence="2">
    <location>
        <begin position="44"/>
        <end position="59"/>
    </location>
</feature>
<organism evidence="4 5">
    <name type="scientific">Caligus rogercresseyi</name>
    <name type="common">Sea louse</name>
    <dbReference type="NCBI Taxonomy" id="217165"/>
    <lineage>
        <taxon>Eukaryota</taxon>
        <taxon>Metazoa</taxon>
        <taxon>Ecdysozoa</taxon>
        <taxon>Arthropoda</taxon>
        <taxon>Crustacea</taxon>
        <taxon>Multicrustacea</taxon>
        <taxon>Hexanauplia</taxon>
        <taxon>Copepoda</taxon>
        <taxon>Siphonostomatoida</taxon>
        <taxon>Caligidae</taxon>
        <taxon>Caligus</taxon>
    </lineage>
</organism>
<dbReference type="AlphaFoldDB" id="A0A7T8GUE4"/>
<feature type="non-terminal residue" evidence="4">
    <location>
        <position position="261"/>
    </location>
</feature>
<dbReference type="CDD" id="cd00112">
    <property type="entry name" value="LDLa"/>
    <property type="match status" value="2"/>
</dbReference>
<dbReference type="PROSITE" id="PS50068">
    <property type="entry name" value="LDLRA_2"/>
    <property type="match status" value="2"/>
</dbReference>
<evidence type="ECO:0000256" key="1">
    <source>
        <dbReference type="ARBA" id="ARBA00023157"/>
    </source>
</evidence>
<reference evidence="5" key="1">
    <citation type="submission" date="2021-01" db="EMBL/GenBank/DDBJ databases">
        <title>Caligus Genome Assembly.</title>
        <authorList>
            <person name="Gallardo-Escarate C."/>
        </authorList>
    </citation>
    <scope>NUCLEOTIDE SEQUENCE [LARGE SCALE GENOMIC DNA]</scope>
</reference>
<gene>
    <name evidence="4" type="ORF">FKW44_018444</name>
</gene>
<dbReference type="PROSITE" id="PS01209">
    <property type="entry name" value="LDLRA_1"/>
    <property type="match status" value="1"/>
</dbReference>
<dbReference type="PANTHER" id="PTHR46876:SF1">
    <property type="entry name" value="LOW-DENSITY LIPOPROTEIN RECEPTOR-RELATED PROTEIN 11"/>
    <property type="match status" value="1"/>
</dbReference>
<sequence>ESDCAPRGPIESPQNPSVTTVNSFNFTQYFMCKDGIYISKSYVCDGIRHCSSGEDERNCEGGKSLVVKSLTVRNFDEMVFLRSETPFIAVYFYAPWCKACNRFRPIFKRVSKEFHGRNLTFYDVNLEQEPLLGDRFMIDTFPRVLFWNLLLQGTPMEFYKNYGLTKNGFIYWLDNVLKIKKRNDCGLLEFPCESSRECIPKGLVCDSFTQCRDGSDERLCPGNRGNKTMLLPASQINGGVNILPTGRPMTTTIRPTTPRRA</sequence>
<dbReference type="Gene3D" id="3.40.30.10">
    <property type="entry name" value="Glutaredoxin"/>
    <property type="match status" value="1"/>
</dbReference>
<comment type="caution">
    <text evidence="2">Lacks conserved residue(s) required for the propagation of feature annotation.</text>
</comment>
<dbReference type="InterPro" id="IPR036249">
    <property type="entry name" value="Thioredoxin-like_sf"/>
</dbReference>
<dbReference type="PROSITE" id="PS51352">
    <property type="entry name" value="THIOREDOXIN_2"/>
    <property type="match status" value="1"/>
</dbReference>
<dbReference type="Gene3D" id="4.10.400.10">
    <property type="entry name" value="Low-density Lipoprotein Receptor"/>
    <property type="match status" value="2"/>
</dbReference>
<dbReference type="Pfam" id="PF00085">
    <property type="entry name" value="Thioredoxin"/>
    <property type="match status" value="1"/>
</dbReference>
<protein>
    <submittedName>
        <fullName evidence="4">Basement membranespecific heparan sulfate proteoglycan core proteinlike</fullName>
    </submittedName>
</protein>
<dbReference type="InterPro" id="IPR036055">
    <property type="entry name" value="LDL_receptor-like_sf"/>
</dbReference>
<dbReference type="InterPro" id="IPR013766">
    <property type="entry name" value="Thioredoxin_domain"/>
</dbReference>
<evidence type="ECO:0000259" key="3">
    <source>
        <dbReference type="PROSITE" id="PS51352"/>
    </source>
</evidence>
<proteinExistence type="predicted"/>
<dbReference type="CDD" id="cd02961">
    <property type="entry name" value="PDI_a_family"/>
    <property type="match status" value="1"/>
</dbReference>
<dbReference type="SUPFAM" id="SSF57424">
    <property type="entry name" value="LDL receptor-like module"/>
    <property type="match status" value="2"/>
</dbReference>
<dbReference type="OrthoDB" id="8187887at2759"/>
<evidence type="ECO:0000313" key="5">
    <source>
        <dbReference type="Proteomes" id="UP000595437"/>
    </source>
</evidence>
<dbReference type="Proteomes" id="UP000595437">
    <property type="component" value="Chromosome 13"/>
</dbReference>
<evidence type="ECO:0000313" key="4">
    <source>
        <dbReference type="EMBL" id="QQP37985.1"/>
    </source>
</evidence>
<keyword evidence="5" id="KW-1185">Reference proteome</keyword>
<feature type="non-terminal residue" evidence="4">
    <location>
        <position position="1"/>
    </location>
</feature>
<dbReference type="PANTHER" id="PTHR46876">
    <property type="entry name" value="LOW-DENSITY LIPOPROTEIN RECEPTOR-RELATED PROTEIN 11"/>
    <property type="match status" value="1"/>
</dbReference>